<dbReference type="EMBL" id="PKUQ01000022">
    <property type="protein sequence ID" value="PLW77049.1"/>
    <property type="molecule type" value="Genomic_DNA"/>
</dbReference>
<dbReference type="InterPro" id="IPR003737">
    <property type="entry name" value="GlcNAc_PI_deacetylase-related"/>
</dbReference>
<dbReference type="SUPFAM" id="SSF52317">
    <property type="entry name" value="Class I glutamine amidotransferase-like"/>
    <property type="match status" value="1"/>
</dbReference>
<sequence length="799" mass="88291">MPFSDPSRLAAEASQPLVLQLWEALQPLKSVIRFMASGAHPDDEMSAMLVAMALKDGINLSYACANRGEGGQNDIGTETGADLGALRTAEMERAANRLAMRLYWLSVRPDDSIIDFGFSKSGDETLQKWGRTRTLKRFVDIIRSEKPDILCPTFLDVPGQHGHHRAMTELAHVVMTEAANPDFADSGLPVWQVKKLYLPAWSGAGTAYDDDVPPPPATLTISARGFDPISGWSYERIGQQSRMFHKTQGMGRWIPAGSERNFLLHLAQTHVAGPDDCVMAGLPHTLMDLSRFTKDPIFAGHLKQAETEISATIAAFPDMATVVEAASSAYLHVSQALSHCPDAAKTDCLHRLVAKQRQLARVIALASGINIHVRSDEDWVRPGDQLTLTHEIRPPMNGIDFSYQLDLPHGWSVDKSQDQKYTISLSEEAAITDPYRCFHDPDEPIAPAMIVTLSGHGITSKTRHKLEIPPVVLPACSAHLAPVNHVVNLANSDRTLEIELSELHPSDATPSLQMPDGWLLERHAKGFKIQLPEQLSEGLYTLPLSLDGNEAMTIIPIAYDHIAPTARAYPACIQVRVLTAELGSQSDDRLIGYIGGGNDRVGEWMAAIGANVENVDAKALQDPAALARYDCLLVGIFAMRFHPTLSQSMDKIHDWVNQGGTLITLYHRPWDNWNPDQFPPHKLEIGQPSLRWRVTDETAIVTHLEPQHGLLNQPNPIGAEDWQGWHKERGLYFAKHWDESYTPLLSMADPEEDALQGAFLVAPIGKGQHIHTSLILHHQMEKLVPGAFRLMANMVAWRG</sequence>
<evidence type="ECO:0000313" key="2">
    <source>
        <dbReference type="Proteomes" id="UP000234881"/>
    </source>
</evidence>
<name>A0A2N5XRC3_9HYPH</name>
<dbReference type="AlphaFoldDB" id="A0A2N5XRC3"/>
<dbReference type="InterPro" id="IPR029062">
    <property type="entry name" value="Class_I_gatase-like"/>
</dbReference>
<keyword evidence="2" id="KW-1185">Reference proteome</keyword>
<evidence type="ECO:0000313" key="1">
    <source>
        <dbReference type="EMBL" id="PLW77049.1"/>
    </source>
</evidence>
<dbReference type="SUPFAM" id="SSF102588">
    <property type="entry name" value="LmbE-like"/>
    <property type="match status" value="1"/>
</dbReference>
<reference evidence="1 2" key="1">
    <citation type="submission" date="2018-01" db="EMBL/GenBank/DDBJ databases">
        <title>The draft genome sequence of Cohaesibacter sp. H1304.</title>
        <authorList>
            <person name="Wang N.-N."/>
            <person name="Du Z.-J."/>
        </authorList>
    </citation>
    <scope>NUCLEOTIDE SEQUENCE [LARGE SCALE GENOMIC DNA]</scope>
    <source>
        <strain evidence="1 2">H1304</strain>
    </source>
</reference>
<dbReference type="Gene3D" id="3.40.50.10320">
    <property type="entry name" value="LmbE-like"/>
    <property type="match status" value="1"/>
</dbReference>
<dbReference type="Pfam" id="PF02585">
    <property type="entry name" value="PIG-L"/>
    <property type="match status" value="1"/>
</dbReference>
<accession>A0A2N5XRC3</accession>
<proteinExistence type="predicted"/>
<comment type="caution">
    <text evidence="1">The sequence shown here is derived from an EMBL/GenBank/DDBJ whole genome shotgun (WGS) entry which is preliminary data.</text>
</comment>
<dbReference type="InterPro" id="IPR024078">
    <property type="entry name" value="LmbE-like_dom_sf"/>
</dbReference>
<protein>
    <submittedName>
        <fullName evidence="1">PIG-L family deacetylase</fullName>
    </submittedName>
</protein>
<dbReference type="OrthoDB" id="9759749at2"/>
<dbReference type="RefSeq" id="WP_101534339.1">
    <property type="nucleotide sequence ID" value="NZ_PKUQ01000022.1"/>
</dbReference>
<organism evidence="1 2">
    <name type="scientific">Cohaesibacter celericrescens</name>
    <dbReference type="NCBI Taxonomy" id="2067669"/>
    <lineage>
        <taxon>Bacteria</taxon>
        <taxon>Pseudomonadati</taxon>
        <taxon>Pseudomonadota</taxon>
        <taxon>Alphaproteobacteria</taxon>
        <taxon>Hyphomicrobiales</taxon>
        <taxon>Cohaesibacteraceae</taxon>
    </lineage>
</organism>
<gene>
    <name evidence="1" type="ORF">C0081_13500</name>
</gene>
<dbReference type="Proteomes" id="UP000234881">
    <property type="component" value="Unassembled WGS sequence"/>
</dbReference>